<evidence type="ECO:0000313" key="3">
    <source>
        <dbReference type="Proteomes" id="UP000606193"/>
    </source>
</evidence>
<protein>
    <recommendedName>
        <fullName evidence="4">DUF4968 domain-containing protein</fullName>
    </recommendedName>
</protein>
<dbReference type="RefSeq" id="WP_249298329.1">
    <property type="nucleotide sequence ID" value="NZ_JACRSX010000017.1"/>
</dbReference>
<feature type="region of interest" description="Disordered" evidence="1">
    <location>
        <begin position="126"/>
        <end position="219"/>
    </location>
</feature>
<organism evidence="2 3">
    <name type="scientific">Jutongia huaianensis</name>
    <dbReference type="NCBI Taxonomy" id="2763668"/>
    <lineage>
        <taxon>Bacteria</taxon>
        <taxon>Bacillati</taxon>
        <taxon>Bacillota</taxon>
        <taxon>Clostridia</taxon>
        <taxon>Lachnospirales</taxon>
        <taxon>Lachnospiraceae</taxon>
        <taxon>Jutongia</taxon>
    </lineage>
</organism>
<sequence length="333" mass="37616">MSGYQRMVSYLYRYEKGIKGKNVGYARIELRNGKCRVTVRFQDTISASPGMSFFIQKEEGLIPVPAGKLARNGNTFAGRIETSQVHVAGTDYSFEQIDGIYITGSQNVFYATTWKDIVISEHGTDTDTEISEGSEHMEVEPAAPEGGKIGRKKEYVIPEQTEFGPEQTRLGPERTELEQGQTVPESEVPQMEASSVSAEGCEDRDAMPEGRQQNPKTRSQEFCEKMLRVFPKMYPFETAGMGECVRIDLKDIGNLPVAYWSLAGNPFLLRGYYCYRHLIFTRMDGDSYGIGVPGIYSEDNGRWAEECRMTHFQPLSPVKDRQGAFGYWLYRIS</sequence>
<dbReference type="Proteomes" id="UP000606193">
    <property type="component" value="Unassembled WGS sequence"/>
</dbReference>
<evidence type="ECO:0008006" key="4">
    <source>
        <dbReference type="Google" id="ProtNLM"/>
    </source>
</evidence>
<gene>
    <name evidence="2" type="ORF">H8704_11240</name>
</gene>
<keyword evidence="3" id="KW-1185">Reference proteome</keyword>
<accession>A0ABR7N497</accession>
<evidence type="ECO:0000256" key="1">
    <source>
        <dbReference type="SAM" id="MobiDB-lite"/>
    </source>
</evidence>
<comment type="caution">
    <text evidence="2">The sequence shown here is derived from an EMBL/GenBank/DDBJ whole genome shotgun (WGS) entry which is preliminary data.</text>
</comment>
<name>A0ABR7N497_9FIRM</name>
<reference evidence="2 3" key="1">
    <citation type="submission" date="2020-08" db="EMBL/GenBank/DDBJ databases">
        <title>Genome public.</title>
        <authorList>
            <person name="Liu C."/>
            <person name="Sun Q."/>
        </authorList>
    </citation>
    <scope>NUCLEOTIDE SEQUENCE [LARGE SCALE GENOMIC DNA]</scope>
    <source>
        <strain evidence="2 3">NSJ-37</strain>
    </source>
</reference>
<proteinExistence type="predicted"/>
<dbReference type="EMBL" id="JACRSX010000017">
    <property type="protein sequence ID" value="MBC8563195.1"/>
    <property type="molecule type" value="Genomic_DNA"/>
</dbReference>
<evidence type="ECO:0000313" key="2">
    <source>
        <dbReference type="EMBL" id="MBC8563195.1"/>
    </source>
</evidence>